<feature type="transmembrane region" description="Helical" evidence="6">
    <location>
        <begin position="383"/>
        <end position="402"/>
    </location>
</feature>
<comment type="caution">
    <text evidence="8">The sequence shown here is derived from an EMBL/GenBank/DDBJ whole genome shotgun (WGS) entry which is preliminary data.</text>
</comment>
<keyword evidence="9" id="KW-1185">Reference proteome</keyword>
<sequence>MSAESTIMNPNDDEVAISEKSPKASTAKPKTEPVRPDNDIDPKNEIQGSRLILIHTALCLGTFLVGLDFNLIAVAIPVITTEFNSIGDVGWYGAAFQLGLCTTQTLAGKTFVLFSKKYTYLFYLGLFEVGSLVCALSPSSNALIVGRVIAGVGASGIFAGGFAILTAIVPLHKRSIFTGTINSTFAISSIVGPIIGGAFTQRVTWRWCFYINLPIGGVSAIVCLVLLRLNPAETQRVPLFKKLSSLDGVGFVLFAGAVTMLLLALQWGGAQFAWDSSTVIGLLVGAFVTTGVFAAWQVHMGDEALIPSRVFSAHRNVALICGSAFFLNGPFQSVIYWLPIWFQTVLGVDPLESGTLYLPTVISDVLAAFIGSALVMQVGYWNPFLLFAEASAALGGGLLSTIYREISYGHLIGYQIFGGIGYSLATAMVHIGLQSSMPNEIIPIGSSTLLTIISISCSVFLALGQLVFQNRLGSNLAPFVSRETIDKIILAGATNIATVVDENDLPIVIEQYGKSISQVFNVNKAAMAVSNRAIYKNGKDFPFREDTLTN</sequence>
<organism evidence="8 9">
    <name type="scientific">Xylaria hypoxylon</name>
    <dbReference type="NCBI Taxonomy" id="37992"/>
    <lineage>
        <taxon>Eukaryota</taxon>
        <taxon>Fungi</taxon>
        <taxon>Dikarya</taxon>
        <taxon>Ascomycota</taxon>
        <taxon>Pezizomycotina</taxon>
        <taxon>Sordariomycetes</taxon>
        <taxon>Xylariomycetidae</taxon>
        <taxon>Xylariales</taxon>
        <taxon>Xylariaceae</taxon>
        <taxon>Xylaria</taxon>
    </lineage>
</organism>
<name>A0A4Z0YPA0_9PEZI</name>
<dbReference type="PROSITE" id="PS50850">
    <property type="entry name" value="MFS"/>
    <property type="match status" value="1"/>
</dbReference>
<protein>
    <recommendedName>
        <fullName evidence="7">Major facilitator superfamily (MFS) profile domain-containing protein</fullName>
    </recommendedName>
</protein>
<feature type="transmembrane region" description="Helical" evidence="6">
    <location>
        <begin position="441"/>
        <end position="468"/>
    </location>
</feature>
<evidence type="ECO:0000256" key="4">
    <source>
        <dbReference type="ARBA" id="ARBA00023136"/>
    </source>
</evidence>
<feature type="region of interest" description="Disordered" evidence="5">
    <location>
        <begin position="1"/>
        <end position="42"/>
    </location>
</feature>
<feature type="transmembrane region" description="Helical" evidence="6">
    <location>
        <begin position="248"/>
        <end position="267"/>
    </location>
</feature>
<dbReference type="Proteomes" id="UP000297716">
    <property type="component" value="Unassembled WGS sequence"/>
</dbReference>
<feature type="transmembrane region" description="Helical" evidence="6">
    <location>
        <begin position="120"/>
        <end position="138"/>
    </location>
</feature>
<evidence type="ECO:0000256" key="5">
    <source>
        <dbReference type="SAM" id="MobiDB-lite"/>
    </source>
</evidence>
<proteinExistence type="predicted"/>
<evidence type="ECO:0000313" key="9">
    <source>
        <dbReference type="Proteomes" id="UP000297716"/>
    </source>
</evidence>
<feature type="transmembrane region" description="Helical" evidence="6">
    <location>
        <begin position="279"/>
        <end position="296"/>
    </location>
</feature>
<keyword evidence="2 6" id="KW-0812">Transmembrane</keyword>
<evidence type="ECO:0000259" key="7">
    <source>
        <dbReference type="PROSITE" id="PS50850"/>
    </source>
</evidence>
<feature type="transmembrane region" description="Helical" evidence="6">
    <location>
        <begin position="317"/>
        <end position="337"/>
    </location>
</feature>
<accession>A0A4Z0YPA0</accession>
<evidence type="ECO:0000256" key="2">
    <source>
        <dbReference type="ARBA" id="ARBA00022692"/>
    </source>
</evidence>
<feature type="transmembrane region" description="Helical" evidence="6">
    <location>
        <begin position="408"/>
        <end position="429"/>
    </location>
</feature>
<evidence type="ECO:0000313" key="8">
    <source>
        <dbReference type="EMBL" id="TGJ80810.1"/>
    </source>
</evidence>
<dbReference type="GO" id="GO:0005886">
    <property type="term" value="C:plasma membrane"/>
    <property type="evidence" value="ECO:0007669"/>
    <property type="project" value="TreeGrafter"/>
</dbReference>
<dbReference type="Pfam" id="PF07690">
    <property type="entry name" value="MFS_1"/>
    <property type="match status" value="1"/>
</dbReference>
<evidence type="ECO:0000256" key="1">
    <source>
        <dbReference type="ARBA" id="ARBA00004141"/>
    </source>
</evidence>
<evidence type="ECO:0000256" key="6">
    <source>
        <dbReference type="SAM" id="Phobius"/>
    </source>
</evidence>
<dbReference type="Gene3D" id="1.20.1250.20">
    <property type="entry name" value="MFS general substrate transporter like domains"/>
    <property type="match status" value="2"/>
</dbReference>
<dbReference type="InterPro" id="IPR020846">
    <property type="entry name" value="MFS_dom"/>
</dbReference>
<feature type="transmembrane region" description="Helical" evidence="6">
    <location>
        <begin position="207"/>
        <end position="227"/>
    </location>
</feature>
<comment type="subcellular location">
    <subcellularLocation>
        <location evidence="1">Membrane</location>
        <topology evidence="1">Multi-pass membrane protein</topology>
    </subcellularLocation>
</comment>
<keyword evidence="3 6" id="KW-1133">Transmembrane helix</keyword>
<dbReference type="InterPro" id="IPR036259">
    <property type="entry name" value="MFS_trans_sf"/>
</dbReference>
<dbReference type="InterPro" id="IPR011701">
    <property type="entry name" value="MFS"/>
</dbReference>
<reference evidence="8 9" key="1">
    <citation type="submission" date="2019-03" db="EMBL/GenBank/DDBJ databases">
        <title>Draft genome sequence of Xylaria hypoxylon DSM 108379, a ubiquitous saprotrophic-parasitic fungi on hardwood.</title>
        <authorList>
            <person name="Buettner E."/>
            <person name="Leonhardt S."/>
            <person name="Gebauer A.M."/>
            <person name="Liers C."/>
            <person name="Hofrichter M."/>
            <person name="Kellner H."/>
        </authorList>
    </citation>
    <scope>NUCLEOTIDE SEQUENCE [LARGE SCALE GENOMIC DNA]</scope>
    <source>
        <strain evidence="8 9">DSM 108379</strain>
    </source>
</reference>
<dbReference type="PANTHER" id="PTHR23501:SF198">
    <property type="entry name" value="AZOLE RESISTANCE PROTEIN 1-RELATED"/>
    <property type="match status" value="1"/>
</dbReference>
<dbReference type="PANTHER" id="PTHR23501">
    <property type="entry name" value="MAJOR FACILITATOR SUPERFAMILY"/>
    <property type="match status" value="1"/>
</dbReference>
<dbReference type="SUPFAM" id="SSF103473">
    <property type="entry name" value="MFS general substrate transporter"/>
    <property type="match status" value="1"/>
</dbReference>
<feature type="domain" description="Major facilitator superfamily (MFS) profile" evidence="7">
    <location>
        <begin position="54"/>
        <end position="504"/>
    </location>
</feature>
<dbReference type="GO" id="GO:0022857">
    <property type="term" value="F:transmembrane transporter activity"/>
    <property type="evidence" value="ECO:0007669"/>
    <property type="project" value="InterPro"/>
</dbReference>
<feature type="transmembrane region" description="Helical" evidence="6">
    <location>
        <begin position="144"/>
        <end position="169"/>
    </location>
</feature>
<evidence type="ECO:0000256" key="3">
    <source>
        <dbReference type="ARBA" id="ARBA00022989"/>
    </source>
</evidence>
<dbReference type="EMBL" id="SKBN01000200">
    <property type="protein sequence ID" value="TGJ80810.1"/>
    <property type="molecule type" value="Genomic_DNA"/>
</dbReference>
<feature type="transmembrane region" description="Helical" evidence="6">
    <location>
        <begin position="52"/>
        <end position="79"/>
    </location>
</feature>
<feature type="transmembrane region" description="Helical" evidence="6">
    <location>
        <begin position="176"/>
        <end position="195"/>
    </location>
</feature>
<dbReference type="AlphaFoldDB" id="A0A4Z0YPA0"/>
<gene>
    <name evidence="8" type="ORF">E0Z10_g7957</name>
</gene>
<feature type="compositionally biased region" description="Basic and acidic residues" evidence="5">
    <location>
        <begin position="29"/>
        <end position="42"/>
    </location>
</feature>
<feature type="transmembrane region" description="Helical" evidence="6">
    <location>
        <begin position="357"/>
        <end position="376"/>
    </location>
</feature>
<dbReference type="CDD" id="cd17502">
    <property type="entry name" value="MFS_Azr1_MDR_like"/>
    <property type="match status" value="1"/>
</dbReference>
<feature type="transmembrane region" description="Helical" evidence="6">
    <location>
        <begin position="91"/>
        <end position="108"/>
    </location>
</feature>
<dbReference type="OrthoDB" id="10021397at2759"/>
<keyword evidence="4 6" id="KW-0472">Membrane</keyword>